<comment type="subcellular location">
    <subcellularLocation>
        <location evidence="1">Nucleus</location>
    </subcellularLocation>
</comment>
<dbReference type="FunFam" id="1.10.30.10:FF:000016">
    <property type="entry name" value="FACT complex subunit SSRP1"/>
    <property type="match status" value="1"/>
</dbReference>
<evidence type="ECO:0000256" key="1">
    <source>
        <dbReference type="ARBA" id="ARBA00004123"/>
    </source>
</evidence>
<dbReference type="Pfam" id="PF00505">
    <property type="entry name" value="HMG_box"/>
    <property type="match status" value="1"/>
</dbReference>
<evidence type="ECO:0000256" key="4">
    <source>
        <dbReference type="PROSITE-ProRule" id="PRU00267"/>
    </source>
</evidence>
<feature type="compositionally biased region" description="Basic residues" evidence="5">
    <location>
        <begin position="131"/>
        <end position="144"/>
    </location>
</feature>
<feature type="DNA-binding region" description="HMG box" evidence="4">
    <location>
        <begin position="36"/>
        <end position="104"/>
    </location>
</feature>
<dbReference type="InterPro" id="IPR050342">
    <property type="entry name" value="HMGB"/>
</dbReference>
<evidence type="ECO:0000313" key="8">
    <source>
        <dbReference type="Proteomes" id="UP001530315"/>
    </source>
</evidence>
<dbReference type="Proteomes" id="UP001530315">
    <property type="component" value="Unassembled WGS sequence"/>
</dbReference>
<dbReference type="InterPro" id="IPR036910">
    <property type="entry name" value="HMG_box_dom_sf"/>
</dbReference>
<dbReference type="EMBL" id="JALLAZ020000875">
    <property type="protein sequence ID" value="KAL3785715.1"/>
    <property type="molecule type" value="Genomic_DNA"/>
</dbReference>
<keyword evidence="2 4" id="KW-0238">DNA-binding</keyword>
<reference evidence="7 8" key="1">
    <citation type="submission" date="2024-10" db="EMBL/GenBank/DDBJ databases">
        <title>Updated reference genomes for cyclostephanoid diatoms.</title>
        <authorList>
            <person name="Roberts W.R."/>
            <person name="Alverson A.J."/>
        </authorList>
    </citation>
    <scope>NUCLEOTIDE SEQUENCE [LARGE SCALE GENOMIC DNA]</scope>
    <source>
        <strain evidence="7 8">AJA276-08</strain>
    </source>
</reference>
<feature type="compositionally biased region" description="Basic residues" evidence="5">
    <location>
        <begin position="114"/>
        <end position="124"/>
    </location>
</feature>
<dbReference type="GO" id="GO:0003677">
    <property type="term" value="F:DNA binding"/>
    <property type="evidence" value="ECO:0007669"/>
    <property type="project" value="UniProtKB-UniRule"/>
</dbReference>
<comment type="caution">
    <text evidence="7">The sequence shown here is derived from an EMBL/GenBank/DDBJ whole genome shotgun (WGS) entry which is preliminary data.</text>
</comment>
<feature type="compositionally biased region" description="Acidic residues" evidence="5">
    <location>
        <begin position="1"/>
        <end position="16"/>
    </location>
</feature>
<feature type="domain" description="HMG box" evidence="6">
    <location>
        <begin position="36"/>
        <end position="104"/>
    </location>
</feature>
<dbReference type="GO" id="GO:0005634">
    <property type="term" value="C:nucleus"/>
    <property type="evidence" value="ECO:0007669"/>
    <property type="project" value="UniProtKB-SubCell"/>
</dbReference>
<dbReference type="InterPro" id="IPR009071">
    <property type="entry name" value="HMG_box_dom"/>
</dbReference>
<name>A0ABD3PGW9_9STRA</name>
<proteinExistence type="predicted"/>
<feature type="region of interest" description="Disordered" evidence="5">
    <location>
        <begin position="1"/>
        <end position="61"/>
    </location>
</feature>
<dbReference type="AlphaFoldDB" id="A0ABD3PGW9"/>
<keyword evidence="3 4" id="KW-0539">Nucleus</keyword>
<keyword evidence="8" id="KW-1185">Reference proteome</keyword>
<accession>A0ABD3PGW9</accession>
<evidence type="ECO:0000256" key="3">
    <source>
        <dbReference type="ARBA" id="ARBA00023242"/>
    </source>
</evidence>
<evidence type="ECO:0000259" key="6">
    <source>
        <dbReference type="PROSITE" id="PS50118"/>
    </source>
</evidence>
<feature type="compositionally biased region" description="Acidic residues" evidence="5">
    <location>
        <begin position="101"/>
        <end position="111"/>
    </location>
</feature>
<dbReference type="PANTHER" id="PTHR48112:SF32">
    <property type="entry name" value="HIGH MOBILITY GROUP PROTEIN B3"/>
    <property type="match status" value="1"/>
</dbReference>
<evidence type="ECO:0000313" key="7">
    <source>
        <dbReference type="EMBL" id="KAL3785715.1"/>
    </source>
</evidence>
<organism evidence="7 8">
    <name type="scientific">Stephanodiscus triporus</name>
    <dbReference type="NCBI Taxonomy" id="2934178"/>
    <lineage>
        <taxon>Eukaryota</taxon>
        <taxon>Sar</taxon>
        <taxon>Stramenopiles</taxon>
        <taxon>Ochrophyta</taxon>
        <taxon>Bacillariophyta</taxon>
        <taxon>Coscinodiscophyceae</taxon>
        <taxon>Thalassiosirophycidae</taxon>
        <taxon>Stephanodiscales</taxon>
        <taxon>Stephanodiscaceae</taxon>
        <taxon>Stephanodiscus</taxon>
    </lineage>
</organism>
<dbReference type="PANTHER" id="PTHR48112">
    <property type="entry name" value="HIGH MOBILITY GROUP PROTEIN DSP1"/>
    <property type="match status" value="1"/>
</dbReference>
<gene>
    <name evidence="7" type="ORF">ACHAW5_004543</name>
</gene>
<evidence type="ECO:0000256" key="5">
    <source>
        <dbReference type="SAM" id="MobiDB-lite"/>
    </source>
</evidence>
<feature type="compositionally biased region" description="Basic residues" evidence="5">
    <location>
        <begin position="20"/>
        <end position="30"/>
    </location>
</feature>
<feature type="region of interest" description="Disordered" evidence="5">
    <location>
        <begin position="98"/>
        <end position="144"/>
    </location>
</feature>
<dbReference type="Gene3D" id="1.10.30.10">
    <property type="entry name" value="High mobility group box domain"/>
    <property type="match status" value="1"/>
</dbReference>
<dbReference type="SUPFAM" id="SSF47095">
    <property type="entry name" value="HMG-box"/>
    <property type="match status" value="1"/>
</dbReference>
<feature type="compositionally biased region" description="Basic and acidic residues" evidence="5">
    <location>
        <begin position="50"/>
        <end position="61"/>
    </location>
</feature>
<dbReference type="PROSITE" id="PS50118">
    <property type="entry name" value="HMG_BOX_2"/>
    <property type="match status" value="1"/>
</dbReference>
<protein>
    <recommendedName>
        <fullName evidence="6">HMG box domain-containing protein</fullName>
    </recommendedName>
</protein>
<dbReference type="SMART" id="SM00398">
    <property type="entry name" value="HMG"/>
    <property type="match status" value="1"/>
</dbReference>
<evidence type="ECO:0000256" key="2">
    <source>
        <dbReference type="ARBA" id="ARBA00023125"/>
    </source>
</evidence>
<sequence>MSSEDEDLDSVSEEEEAPQKAKKQRKKKGKKDPNKPKRNMSAFFLYSNANRDRVKEENPEAKFGDIAKIMSVEFKEMSASERAKWDKLAVADKERYQAAMEDYEPPSEDDSPPSKKKAAAKKKVAPAPKASPKKKPTAKGKAKK</sequence>